<protein>
    <recommendedName>
        <fullName evidence="5">CENP-V/GFA domain-containing protein</fullName>
    </recommendedName>
</protein>
<evidence type="ECO:0000256" key="3">
    <source>
        <dbReference type="ARBA" id="ARBA00022833"/>
    </source>
</evidence>
<evidence type="ECO:0000313" key="6">
    <source>
        <dbReference type="EMBL" id="RNL65543.1"/>
    </source>
</evidence>
<keyword evidence="2" id="KW-0479">Metal-binding</keyword>
<dbReference type="Proteomes" id="UP000274695">
    <property type="component" value="Unassembled WGS sequence"/>
</dbReference>
<evidence type="ECO:0000256" key="4">
    <source>
        <dbReference type="ARBA" id="ARBA00023239"/>
    </source>
</evidence>
<dbReference type="EMBL" id="RHGB01000006">
    <property type="protein sequence ID" value="RNL65543.1"/>
    <property type="molecule type" value="Genomic_DNA"/>
</dbReference>
<dbReference type="PANTHER" id="PTHR33337">
    <property type="entry name" value="GFA DOMAIN-CONTAINING PROTEIN"/>
    <property type="match status" value="1"/>
</dbReference>
<organism evidence="6 7">
    <name type="scientific">Zhongshania marina</name>
    <dbReference type="NCBI Taxonomy" id="2304603"/>
    <lineage>
        <taxon>Bacteria</taxon>
        <taxon>Pseudomonadati</taxon>
        <taxon>Pseudomonadota</taxon>
        <taxon>Gammaproteobacteria</taxon>
        <taxon>Cellvibrionales</taxon>
        <taxon>Spongiibacteraceae</taxon>
        <taxon>Zhongshania</taxon>
    </lineage>
</organism>
<dbReference type="RefSeq" id="WP_123181995.1">
    <property type="nucleotide sequence ID" value="NZ_RHGB01000006.1"/>
</dbReference>
<reference evidence="6 7" key="1">
    <citation type="submission" date="2018-10" db="EMBL/GenBank/DDBJ databases">
        <title>Draft genome sequence of Zhongshania sp. DSW25-10.</title>
        <authorList>
            <person name="Oh J."/>
        </authorList>
    </citation>
    <scope>NUCLEOTIDE SEQUENCE [LARGE SCALE GENOMIC DNA]</scope>
    <source>
        <strain evidence="6 7">DSW25-10</strain>
    </source>
</reference>
<evidence type="ECO:0000259" key="5">
    <source>
        <dbReference type="Pfam" id="PF04828"/>
    </source>
</evidence>
<comment type="caution">
    <text evidence="6">The sequence shown here is derived from an EMBL/GenBank/DDBJ whole genome shotgun (WGS) entry which is preliminary data.</text>
</comment>
<dbReference type="SUPFAM" id="SSF51316">
    <property type="entry name" value="Mss4-like"/>
    <property type="match status" value="1"/>
</dbReference>
<proteinExistence type="inferred from homology"/>
<dbReference type="InterPro" id="IPR011057">
    <property type="entry name" value="Mss4-like_sf"/>
</dbReference>
<dbReference type="Pfam" id="PF04828">
    <property type="entry name" value="GFA"/>
    <property type="match status" value="1"/>
</dbReference>
<name>A0ABX9W3K9_9GAMM</name>
<evidence type="ECO:0000313" key="7">
    <source>
        <dbReference type="Proteomes" id="UP000274695"/>
    </source>
</evidence>
<comment type="similarity">
    <text evidence="1">Belongs to the Gfa family.</text>
</comment>
<evidence type="ECO:0000256" key="1">
    <source>
        <dbReference type="ARBA" id="ARBA00005495"/>
    </source>
</evidence>
<keyword evidence="4" id="KW-0456">Lyase</keyword>
<keyword evidence="7" id="KW-1185">Reference proteome</keyword>
<gene>
    <name evidence="6" type="ORF">D0911_06695</name>
</gene>
<accession>A0ABX9W3K9</accession>
<sequence length="161" mass="18059">MSRLDGRCACGKADFIILGGPLLRCLCHCTICQSFNDSRYADVAIFRQRDIVMPHPDLVDYEVYKFPSALQRGKSSCCGSALIEFMDIPLFPSLVIVPVSNVAISHLIDPSFHIFNEKRKECVSDVLPKYQGFWRSQLALTYRLAVSLRAKEVPDGNDKTA</sequence>
<keyword evidence="3" id="KW-0862">Zinc</keyword>
<dbReference type="PANTHER" id="PTHR33337:SF40">
    <property type="entry name" value="CENP-V_GFA DOMAIN-CONTAINING PROTEIN-RELATED"/>
    <property type="match status" value="1"/>
</dbReference>
<evidence type="ECO:0000256" key="2">
    <source>
        <dbReference type="ARBA" id="ARBA00022723"/>
    </source>
</evidence>
<dbReference type="Gene3D" id="3.90.1590.10">
    <property type="entry name" value="glutathione-dependent formaldehyde- activating enzyme (gfa)"/>
    <property type="match status" value="1"/>
</dbReference>
<feature type="domain" description="CENP-V/GFA" evidence="5">
    <location>
        <begin position="4"/>
        <end position="117"/>
    </location>
</feature>
<dbReference type="InterPro" id="IPR006913">
    <property type="entry name" value="CENP-V/GFA"/>
</dbReference>